<dbReference type="Gene3D" id="3.30.70.20">
    <property type="match status" value="1"/>
</dbReference>
<dbReference type="NCBIfam" id="NF003454">
    <property type="entry name" value="PRK05035.1"/>
    <property type="match status" value="1"/>
</dbReference>
<organism evidence="10 11">
    <name type="scientific">Brotocaccenecus cirricatena</name>
    <dbReference type="NCBI Taxonomy" id="3064195"/>
    <lineage>
        <taxon>Bacteria</taxon>
        <taxon>Bacillati</taxon>
        <taxon>Bacillota</taxon>
        <taxon>Clostridia</taxon>
        <taxon>Eubacteriales</taxon>
        <taxon>Oscillospiraceae</taxon>
        <taxon>Brotocaccenecus</taxon>
    </lineage>
</organism>
<dbReference type="InterPro" id="IPR010208">
    <property type="entry name" value="Ion_transpt_RnfC/RsxC"/>
</dbReference>
<keyword evidence="5 8" id="KW-0249">Electron transport</keyword>
<evidence type="ECO:0000256" key="7">
    <source>
        <dbReference type="ARBA" id="ARBA00023014"/>
    </source>
</evidence>
<dbReference type="Pfam" id="PF01512">
    <property type="entry name" value="Complex1_51K"/>
    <property type="match status" value="1"/>
</dbReference>
<dbReference type="EC" id="7.-.-.-" evidence="8"/>
<keyword evidence="3 8" id="KW-0479">Metal-binding</keyword>
<evidence type="ECO:0000313" key="10">
    <source>
        <dbReference type="EMBL" id="MCC2129384.1"/>
    </source>
</evidence>
<evidence type="ECO:0000256" key="5">
    <source>
        <dbReference type="ARBA" id="ARBA00022982"/>
    </source>
</evidence>
<reference evidence="10" key="1">
    <citation type="submission" date="2021-10" db="EMBL/GenBank/DDBJ databases">
        <title>Anaerobic single-cell dispensing facilitates the cultivation of human gut bacteria.</title>
        <authorList>
            <person name="Afrizal A."/>
        </authorList>
    </citation>
    <scope>NUCLEOTIDE SEQUENCE</scope>
    <source>
        <strain evidence="10">CLA-AA-H272</strain>
    </source>
</reference>
<dbReference type="RefSeq" id="WP_302928664.1">
    <property type="nucleotide sequence ID" value="NZ_JAJEPW010000018.1"/>
</dbReference>
<feature type="domain" description="4Fe-4S ferredoxin-type" evidence="9">
    <location>
        <begin position="397"/>
        <end position="426"/>
    </location>
</feature>
<feature type="binding site" evidence="8">
    <location>
        <position position="372"/>
    </location>
    <ligand>
        <name>[4Fe-4S] cluster</name>
        <dbReference type="ChEBI" id="CHEBI:49883"/>
        <label>1</label>
    </ligand>
</feature>
<dbReference type="Pfam" id="PF10531">
    <property type="entry name" value="SLBB"/>
    <property type="match status" value="1"/>
</dbReference>
<evidence type="ECO:0000256" key="2">
    <source>
        <dbReference type="ARBA" id="ARBA00022485"/>
    </source>
</evidence>
<feature type="binding site" evidence="8">
    <location>
        <position position="406"/>
    </location>
    <ligand>
        <name>[4Fe-4S] cluster</name>
        <dbReference type="ChEBI" id="CHEBI:49883"/>
        <label>2</label>
    </ligand>
</feature>
<keyword evidence="8" id="KW-0472">Membrane</keyword>
<dbReference type="GO" id="GO:0051539">
    <property type="term" value="F:4 iron, 4 sulfur cluster binding"/>
    <property type="evidence" value="ECO:0007669"/>
    <property type="project" value="UniProtKB-KW"/>
</dbReference>
<comment type="similarity">
    <text evidence="8">Belongs to the 4Fe4S bacterial-type ferredoxin family. RnfC subfamily.</text>
</comment>
<keyword evidence="8" id="KW-1003">Cell membrane</keyword>
<dbReference type="InterPro" id="IPR026902">
    <property type="entry name" value="RnfC_N"/>
</dbReference>
<evidence type="ECO:0000256" key="1">
    <source>
        <dbReference type="ARBA" id="ARBA00022448"/>
    </source>
</evidence>
<comment type="subcellular location">
    <subcellularLocation>
        <location evidence="8">Cell membrane</location>
        <topology evidence="8">Peripheral membrane protein</topology>
    </subcellularLocation>
</comment>
<dbReference type="PANTHER" id="PTHR43034:SF2">
    <property type="entry name" value="ION-TRANSLOCATING OXIDOREDUCTASE COMPLEX SUBUNIT C"/>
    <property type="match status" value="1"/>
</dbReference>
<comment type="function">
    <text evidence="8">Part of a membrane-bound complex that couples electron transfer with translocation of ions across the membrane.</text>
</comment>
<dbReference type="AlphaFoldDB" id="A0AAE3ABY8"/>
<dbReference type="GO" id="GO:0046872">
    <property type="term" value="F:metal ion binding"/>
    <property type="evidence" value="ECO:0007669"/>
    <property type="project" value="UniProtKB-KW"/>
</dbReference>
<evidence type="ECO:0000256" key="6">
    <source>
        <dbReference type="ARBA" id="ARBA00023004"/>
    </source>
</evidence>
<keyword evidence="11" id="KW-1185">Reference proteome</keyword>
<dbReference type="Proteomes" id="UP001199319">
    <property type="component" value="Unassembled WGS sequence"/>
</dbReference>
<keyword evidence="8" id="KW-1278">Translocase</keyword>
<keyword evidence="2 8" id="KW-0004">4Fe-4S</keyword>
<dbReference type="InterPro" id="IPR019554">
    <property type="entry name" value="Soluble_ligand-bd"/>
</dbReference>
<dbReference type="GO" id="GO:0009055">
    <property type="term" value="F:electron transfer activity"/>
    <property type="evidence" value="ECO:0007669"/>
    <property type="project" value="InterPro"/>
</dbReference>
<accession>A0AAE3ABY8</accession>
<dbReference type="InterPro" id="IPR011538">
    <property type="entry name" value="Nuo51_FMN-bd"/>
</dbReference>
<feature type="binding site" evidence="8">
    <location>
        <position position="366"/>
    </location>
    <ligand>
        <name>[4Fe-4S] cluster</name>
        <dbReference type="ChEBI" id="CHEBI:49883"/>
        <label>1</label>
    </ligand>
</feature>
<dbReference type="EMBL" id="JAJEPW010000018">
    <property type="protein sequence ID" value="MCC2129384.1"/>
    <property type="molecule type" value="Genomic_DNA"/>
</dbReference>
<keyword evidence="1 8" id="KW-0813">Transport</keyword>
<dbReference type="Pfam" id="PF13237">
    <property type="entry name" value="Fer4_10"/>
    <property type="match status" value="1"/>
</dbReference>
<evidence type="ECO:0000313" key="11">
    <source>
        <dbReference type="Proteomes" id="UP001199319"/>
    </source>
</evidence>
<dbReference type="Gene3D" id="3.40.50.11540">
    <property type="entry name" value="NADH-ubiquinone oxidoreductase 51kDa subunit"/>
    <property type="match status" value="1"/>
</dbReference>
<keyword evidence="7 8" id="KW-0411">Iron-sulfur</keyword>
<comment type="caution">
    <text evidence="10">The sequence shown here is derived from an EMBL/GenBank/DDBJ whole genome shotgun (WGS) entry which is preliminary data.</text>
</comment>
<dbReference type="SUPFAM" id="SSF142019">
    <property type="entry name" value="Nqo1 FMN-binding domain-like"/>
    <property type="match status" value="1"/>
</dbReference>
<feature type="binding site" evidence="8">
    <location>
        <position position="376"/>
    </location>
    <ligand>
        <name>[4Fe-4S] cluster</name>
        <dbReference type="ChEBI" id="CHEBI:49883"/>
        <label>2</label>
    </ligand>
</feature>
<dbReference type="InterPro" id="IPR017900">
    <property type="entry name" value="4Fe4S_Fe_S_CS"/>
</dbReference>
<feature type="binding site" evidence="8">
    <location>
        <position position="412"/>
    </location>
    <ligand>
        <name>[4Fe-4S] cluster</name>
        <dbReference type="ChEBI" id="CHEBI:49883"/>
        <label>2</label>
    </ligand>
</feature>
<dbReference type="PANTHER" id="PTHR43034">
    <property type="entry name" value="ION-TRANSLOCATING OXIDOREDUCTASE COMPLEX SUBUNIT C"/>
    <property type="match status" value="1"/>
</dbReference>
<dbReference type="GO" id="GO:0005886">
    <property type="term" value="C:plasma membrane"/>
    <property type="evidence" value="ECO:0007669"/>
    <property type="project" value="UniProtKB-SubCell"/>
</dbReference>
<dbReference type="InterPro" id="IPR037225">
    <property type="entry name" value="Nuo51_FMN-bd_sf"/>
</dbReference>
<comment type="subunit">
    <text evidence="8">The complex is composed of six subunits: RnfA, RnfB, RnfC, RnfD, RnfE and RnfG.</text>
</comment>
<keyword evidence="4 8" id="KW-0677">Repeat</keyword>
<dbReference type="PROSITE" id="PS51379">
    <property type="entry name" value="4FE4S_FER_2"/>
    <property type="match status" value="2"/>
</dbReference>
<dbReference type="Pfam" id="PF13375">
    <property type="entry name" value="RnfC_N"/>
    <property type="match status" value="1"/>
</dbReference>
<dbReference type="NCBIfam" id="TIGR01945">
    <property type="entry name" value="rnfC"/>
    <property type="match status" value="1"/>
</dbReference>
<evidence type="ECO:0000256" key="4">
    <source>
        <dbReference type="ARBA" id="ARBA00022737"/>
    </source>
</evidence>
<feature type="binding site" evidence="8">
    <location>
        <position position="409"/>
    </location>
    <ligand>
        <name>[4Fe-4S] cluster</name>
        <dbReference type="ChEBI" id="CHEBI:49883"/>
        <label>2</label>
    </ligand>
</feature>
<keyword evidence="6 8" id="KW-0408">Iron</keyword>
<evidence type="ECO:0000256" key="3">
    <source>
        <dbReference type="ARBA" id="ARBA00022723"/>
    </source>
</evidence>
<name>A0AAE3ABY8_9FIRM</name>
<dbReference type="InterPro" id="IPR017896">
    <property type="entry name" value="4Fe4S_Fe-S-bd"/>
</dbReference>
<evidence type="ECO:0000256" key="8">
    <source>
        <dbReference type="HAMAP-Rule" id="MF_00461"/>
    </source>
</evidence>
<sequence length="456" mass="48491">MAQAFFGGVHPNDMKAATNEKAIEQLAAPAEVVIPMSMHIGAPCKPIVAVGDKVTIGQKIGEPGGFVSAPIHASVSGTVKAVEPRPFSMGGTMMSVVIENDFQNTVCPDIHPVDDPDSLTPEQLVEIVKNAGIVGQGGATFPTHVKISSGLGKVDYVIINAAECEPYITGDHRTMLERPEQVIKGATLLAKCFGVEHVYIGVEANKQNAADVLNKTIDELKAPVVVEVLHTRYPQGAEKQLCQAISGRQVPSGKLPADAGCCIFNLNTTCAIYKAVYTGMPVVSKVVTVSGSGVIEPKNLECPIGTPITALFDACGGLKDETYKLIMGGPMMGLAQYNLDVTVGKGTGAMLAFAGDEEQYEENPQCIRCGKCVGVCPMRLEPVFMYKYLMKGDVDTWQNTLHGMDCIECGACAYTCPARLPLTHAFRMGKQKVNNARMAAKAKAEAEKAAAEKKEA</sequence>
<gene>
    <name evidence="10" type="primary">rsxC</name>
    <name evidence="8" type="synonym">rnfC</name>
    <name evidence="10" type="ORF">LKD37_07630</name>
</gene>
<feature type="binding site" evidence="8">
    <location>
        <position position="416"/>
    </location>
    <ligand>
        <name>[4Fe-4S] cluster</name>
        <dbReference type="ChEBI" id="CHEBI:49883"/>
        <label>1</label>
    </ligand>
</feature>
<evidence type="ECO:0000259" key="9">
    <source>
        <dbReference type="PROSITE" id="PS51379"/>
    </source>
</evidence>
<dbReference type="PROSITE" id="PS00198">
    <property type="entry name" value="4FE4S_FER_1"/>
    <property type="match status" value="1"/>
</dbReference>
<feature type="binding site" evidence="8">
    <location>
        <position position="369"/>
    </location>
    <ligand>
        <name>[4Fe-4S] cluster</name>
        <dbReference type="ChEBI" id="CHEBI:49883"/>
        <label>1</label>
    </ligand>
</feature>
<dbReference type="SUPFAM" id="SSF46548">
    <property type="entry name" value="alpha-helical ferredoxin"/>
    <property type="match status" value="1"/>
</dbReference>
<comment type="cofactor">
    <cofactor evidence="8">
        <name>[4Fe-4S] cluster</name>
        <dbReference type="ChEBI" id="CHEBI:49883"/>
    </cofactor>
    <text evidence="8">Binds 2 [4Fe-4S] clusters per subunit.</text>
</comment>
<dbReference type="GO" id="GO:0022900">
    <property type="term" value="P:electron transport chain"/>
    <property type="evidence" value="ECO:0007669"/>
    <property type="project" value="UniProtKB-UniRule"/>
</dbReference>
<protein>
    <recommendedName>
        <fullName evidence="8">Ion-translocating oxidoreductase complex subunit C</fullName>
        <ecNumber evidence="8">7.-.-.-</ecNumber>
    </recommendedName>
    <alternativeName>
        <fullName evidence="8">Rnf electron transport complex subunit C</fullName>
    </alternativeName>
</protein>
<proteinExistence type="inferred from homology"/>
<feature type="domain" description="4Fe-4S ferredoxin-type" evidence="9">
    <location>
        <begin position="356"/>
        <end position="388"/>
    </location>
</feature>
<dbReference type="Gene3D" id="3.10.20.600">
    <property type="match status" value="1"/>
</dbReference>
<dbReference type="HAMAP" id="MF_00461">
    <property type="entry name" value="RsxC_RnfC"/>
    <property type="match status" value="1"/>
</dbReference>